<dbReference type="InterPro" id="IPR039920">
    <property type="entry name" value="MMS19"/>
</dbReference>
<reference evidence="4" key="1">
    <citation type="submission" date="2023-06" db="EMBL/GenBank/DDBJ databases">
        <title>Survivors Of The Sea: Transcriptome response of Skeletonema marinoi to long-term dormancy.</title>
        <authorList>
            <person name="Pinder M.I.M."/>
            <person name="Kourtchenko O."/>
            <person name="Robertson E.K."/>
            <person name="Larsson T."/>
            <person name="Maumus F."/>
            <person name="Osuna-Cruz C.M."/>
            <person name="Vancaester E."/>
            <person name="Stenow R."/>
            <person name="Vandepoele K."/>
            <person name="Ploug H."/>
            <person name="Bruchert V."/>
            <person name="Godhe A."/>
            <person name="Topel M."/>
        </authorList>
    </citation>
    <scope>NUCLEOTIDE SEQUENCE</scope>
    <source>
        <strain evidence="4">R05AC</strain>
    </source>
</reference>
<name>A0AAD8YCQ1_9STRA</name>
<keyword evidence="1" id="KW-0227">DNA damage</keyword>
<keyword evidence="1" id="KW-0539">Nucleus</keyword>
<comment type="similarity">
    <text evidence="1">Belongs to the MET18/MMS19 family.</text>
</comment>
<feature type="region of interest" description="Disordered" evidence="2">
    <location>
        <begin position="37"/>
        <end position="68"/>
    </location>
</feature>
<dbReference type="GO" id="GO:0051604">
    <property type="term" value="P:protein maturation"/>
    <property type="evidence" value="ECO:0007669"/>
    <property type="project" value="UniProtKB-UniRule"/>
</dbReference>
<gene>
    <name evidence="4" type="ORF">QTG54_005785</name>
</gene>
<dbReference type="Pfam" id="PF14500">
    <property type="entry name" value="MMS19_N"/>
    <property type="match status" value="1"/>
</dbReference>
<proteinExistence type="inferred from homology"/>
<dbReference type="PANTHER" id="PTHR12891:SF0">
    <property type="entry name" value="MMS19 NUCLEOTIDE EXCISION REPAIR PROTEIN HOMOLOG"/>
    <property type="match status" value="1"/>
</dbReference>
<evidence type="ECO:0000256" key="2">
    <source>
        <dbReference type="SAM" id="MobiDB-lite"/>
    </source>
</evidence>
<feature type="compositionally biased region" description="Low complexity" evidence="2">
    <location>
        <begin position="44"/>
        <end position="59"/>
    </location>
</feature>
<dbReference type="GO" id="GO:0016226">
    <property type="term" value="P:iron-sulfur cluster assembly"/>
    <property type="evidence" value="ECO:0007669"/>
    <property type="project" value="UniProtKB-UniRule"/>
</dbReference>
<evidence type="ECO:0000313" key="5">
    <source>
        <dbReference type="Proteomes" id="UP001224775"/>
    </source>
</evidence>
<feature type="region of interest" description="Disordered" evidence="2">
    <location>
        <begin position="466"/>
        <end position="486"/>
    </location>
</feature>
<comment type="subcellular location">
    <subcellularLocation>
        <location evidence="1">Nucleus</location>
    </subcellularLocation>
</comment>
<protein>
    <recommendedName>
        <fullName evidence="1">MMS19 nucleotide excision repair protein</fullName>
    </recommendedName>
</protein>
<evidence type="ECO:0000259" key="3">
    <source>
        <dbReference type="Pfam" id="PF14500"/>
    </source>
</evidence>
<feature type="domain" description="MMS19 N-terminal" evidence="3">
    <location>
        <begin position="282"/>
        <end position="427"/>
    </location>
</feature>
<dbReference type="SUPFAM" id="SSF48371">
    <property type="entry name" value="ARM repeat"/>
    <property type="match status" value="1"/>
</dbReference>
<sequence>MESEKPQSSFQAWFDTCLVHDEKADVAQRLRQEAQAHFESLCQPSSSPEDNISSPSKSSTVEQDLSNASSSTSNGAIALLVSILDPAFSQNNVPLNHKITARVRAVNCLLGALEGSSSLTYGVRQGVGNFLTELCRAESIEQGNDDAVMIDSGDAYVDGATLTPEEITQQLEAMDRTQQQRPKGGSSPAAEEVRDGAILALTALLQSRLEIFPTLQSQSTCPVKEAIGVVHQSMELRMKLAMLGLTYRCESDDSSNNYNSLNAGDGYETISPGLNVEGLSQLPRMKRSLCFKLLEGALDGVKADTLQLEELIQQQSSTTKEEIGCVFPNTLLKEMSKFASLTSSCLHGETDPRCLLQLLRLLNKMQQILLPLFFSTPAIDPRIQFPTVEVFDAVAPYYPVHFTPPKNDPHGITREMLQDALIAVLCERGAMYSDNSIEDENSNGSENENATMAELSARMFLERLDPPKFTNDYDPPSSPESEEEDKVDALRDLSILLLPSSSTSNTGAHITVAFVSELSSSLARAHEEAVSTDKTTDANSLASRVRKFASSFANSLAPVSVSNGDVKVRHTTLLWEAFVHDATRKLVSNLSSSPQSMHGRSSTAYLAALAAEGGLPTLRKVLDASLPRLLDLLSKHDDSSSADDEKMAAAIRGIAAFMSSCYVALKMWERNNRGVQVHPHPLSKYISQILQKIATALKGMRGKGNDGPLTLAAAGAFESALTAADLSGLEEGDMNVIEELLDLMSTVVLEKVDDAASRDDDTLRKWKKSCARALGAAIATGLHKSEDLPNSGERLESLAQSLLPKVLAGSVCSSKPHLERYDWMVLAGACANGSPNVSEQIVTSLLSSTIDDLQKKVDVRECSPKFQCFSLMALAYLVRCGGPNVGKVFHSLSAPATTPLDVINELCVPLDQESLQDENISDPPKQVTRQLPVGMSHLQLPDSLAKDEEMKNATIQRAYSVMPYLIEAYVCPSSTSSCDNLVAFVDQILPPLSELDEVKLYVAFPLLAAVLNGQNDVWKVVSPSTGEQLQSMTTYLAQFSMSEDHDSFSRSAAASCLFAILIHGGEGVDPGGENIKNLLDRVVYPAVTESVACLQQTFDGASGVTAATDHACTANVEAALNFMALLGCAAACRGGRCSQTADEIASCLVQVACNGSSSAFAFKSLEIEAQQHPILDPASLAFVLPAAAFGSMLSVKNGGPFWRQRIIHKTLPILMKTLQEQATSRSPPALGSLAVVAQMLCSVSQTHLGESKIRQMIPTLIAGLVYFSKNLDVIAQDDKGTKGLDVLSIILAALTKILRISPEDVTKFVGVIIPSLLLLSTCNASKRYTPNQLIALQCLEIVTTHPNARNAVLREKDQVTAALSVIVDHPSKIIRQAVVHVRNVWFTL</sequence>
<comment type="function">
    <text evidence="1">Key component of the cytosolic iron-sulfur protein assembly (CIA) complex, a multiprotein complex that mediates the incorporation of iron-sulfur cluster into apoproteins specifically involved in DNA metabolism and genomic integrity. In the CIA complex, MMS19 acts as an adapter between early-acting CIA components and a subset of cellular target iron-sulfur proteins.</text>
</comment>
<dbReference type="PANTHER" id="PTHR12891">
    <property type="entry name" value="DNA REPAIR/TRANSCRIPTION PROTEIN MET18/MMS19"/>
    <property type="match status" value="1"/>
</dbReference>
<dbReference type="InterPro" id="IPR029240">
    <property type="entry name" value="MMS19_N"/>
</dbReference>
<accession>A0AAD8YCQ1</accession>
<evidence type="ECO:0000313" key="4">
    <source>
        <dbReference type="EMBL" id="KAK1743164.1"/>
    </source>
</evidence>
<keyword evidence="5" id="KW-1185">Reference proteome</keyword>
<dbReference type="InterPro" id="IPR016024">
    <property type="entry name" value="ARM-type_fold"/>
</dbReference>
<dbReference type="GO" id="GO:0005634">
    <property type="term" value="C:nucleus"/>
    <property type="evidence" value="ECO:0007669"/>
    <property type="project" value="UniProtKB-SubCell"/>
</dbReference>
<dbReference type="GO" id="GO:0097361">
    <property type="term" value="C:cytosolic [4Fe-4S] assembly targeting complex"/>
    <property type="evidence" value="ECO:0007669"/>
    <property type="project" value="UniProtKB-UniRule"/>
</dbReference>
<dbReference type="Proteomes" id="UP001224775">
    <property type="component" value="Unassembled WGS sequence"/>
</dbReference>
<keyword evidence="1" id="KW-0234">DNA repair</keyword>
<dbReference type="GO" id="GO:0006281">
    <property type="term" value="P:DNA repair"/>
    <property type="evidence" value="ECO:0007669"/>
    <property type="project" value="UniProtKB-UniRule"/>
</dbReference>
<comment type="caution">
    <text evidence="4">The sequence shown here is derived from an EMBL/GenBank/DDBJ whole genome shotgun (WGS) entry which is preliminary data.</text>
</comment>
<evidence type="ECO:0000256" key="1">
    <source>
        <dbReference type="RuleBase" id="RU367072"/>
    </source>
</evidence>
<organism evidence="4 5">
    <name type="scientific">Skeletonema marinoi</name>
    <dbReference type="NCBI Taxonomy" id="267567"/>
    <lineage>
        <taxon>Eukaryota</taxon>
        <taxon>Sar</taxon>
        <taxon>Stramenopiles</taxon>
        <taxon>Ochrophyta</taxon>
        <taxon>Bacillariophyta</taxon>
        <taxon>Coscinodiscophyceae</taxon>
        <taxon>Thalassiosirophycidae</taxon>
        <taxon>Thalassiosirales</taxon>
        <taxon>Skeletonemataceae</taxon>
        <taxon>Skeletonema</taxon>
        <taxon>Skeletonema marinoi-dohrnii complex</taxon>
    </lineage>
</organism>
<dbReference type="EMBL" id="JATAAI010000009">
    <property type="protein sequence ID" value="KAK1743164.1"/>
    <property type="molecule type" value="Genomic_DNA"/>
</dbReference>